<sequence length="424" mass="43732">MTTGGPAPSVYGRVAELAAERERTGLIRSADPAARPVRIDLASNDYLGLSRDRQVVGAGRTALIRAGTGARASRVARGTHDEHADAERALTALTGQESALLLSSGYLANLAAVTALADADTLIVSDQHVHASLIDAARLARGTVAVFPHQDVDAATALLRDRTQPRAVLLVESVYSVLGDAAPLRELADACRAYDALLLVDEAHGIGVVGEGRGLVHESGLAGDPYVVVTATLSKALGAQGGAVLGPARLREHLVNTARPFIFDTGLAPVAAAAAGRAARLVAADPTLAAGVALVASRLCERLREHGRGIPALEAMRPSTGAVQSVPMPSAAVAAEVAARLVEDGIDVGCFRPPSVPDGISRLRLTARATLTDDQIDEAAARLAEHLRPHSLAECACPAGSNAEKLHDARSRPEQPDASGGADR</sequence>
<dbReference type="InterPro" id="IPR001917">
    <property type="entry name" value="Aminotrans_II_pyridoxalP_BS"/>
</dbReference>
<evidence type="ECO:0000256" key="4">
    <source>
        <dbReference type="ARBA" id="ARBA00011738"/>
    </source>
</evidence>
<evidence type="ECO:0000256" key="11">
    <source>
        <dbReference type="ARBA" id="ARBA00047715"/>
    </source>
</evidence>
<dbReference type="Gene3D" id="3.90.1150.10">
    <property type="entry name" value="Aspartate Aminotransferase, domain 1"/>
    <property type="match status" value="1"/>
</dbReference>
<comment type="similarity">
    <text evidence="3">Belongs to the class-II pyridoxal-phosphate-dependent aminotransferase family. BioF subfamily.</text>
</comment>
<keyword evidence="7" id="KW-0093">Biotin biosynthesis</keyword>
<feature type="compositionally biased region" description="Basic and acidic residues" evidence="13">
    <location>
        <begin position="404"/>
        <end position="415"/>
    </location>
</feature>
<keyword evidence="8 12" id="KW-0663">Pyridoxal phosphate</keyword>
<dbReference type="Proteomes" id="UP001528912">
    <property type="component" value="Unassembled WGS sequence"/>
</dbReference>
<comment type="caution">
    <text evidence="15">The sequence shown here is derived from an EMBL/GenBank/DDBJ whole genome shotgun (WGS) entry which is preliminary data.</text>
</comment>
<reference evidence="15 16" key="1">
    <citation type="submission" date="2023-03" db="EMBL/GenBank/DDBJ databases">
        <title>YIM 133296 draft genome.</title>
        <authorList>
            <person name="Xiong L."/>
        </authorList>
    </citation>
    <scope>NUCLEOTIDE SEQUENCE [LARGE SCALE GENOMIC DNA]</scope>
    <source>
        <strain evidence="15 16">YIM 133296</strain>
    </source>
</reference>
<dbReference type="RefSeq" id="WP_277191521.1">
    <property type="nucleotide sequence ID" value="NZ_JAROAV010000023.1"/>
</dbReference>
<evidence type="ECO:0000256" key="7">
    <source>
        <dbReference type="ARBA" id="ARBA00022756"/>
    </source>
</evidence>
<comment type="pathway">
    <text evidence="2">Cofactor biosynthesis; biotin biosynthesis.</text>
</comment>
<accession>A0ABT6C4M6</accession>
<evidence type="ECO:0000256" key="2">
    <source>
        <dbReference type="ARBA" id="ARBA00004746"/>
    </source>
</evidence>
<evidence type="ECO:0000256" key="3">
    <source>
        <dbReference type="ARBA" id="ARBA00010008"/>
    </source>
</evidence>
<dbReference type="InterPro" id="IPR015421">
    <property type="entry name" value="PyrdxlP-dep_Trfase_major"/>
</dbReference>
<dbReference type="InterPro" id="IPR015422">
    <property type="entry name" value="PyrdxlP-dep_Trfase_small"/>
</dbReference>
<evidence type="ECO:0000256" key="1">
    <source>
        <dbReference type="ARBA" id="ARBA00001933"/>
    </source>
</evidence>
<name>A0ABT6C4M6_9MICO</name>
<evidence type="ECO:0000256" key="5">
    <source>
        <dbReference type="ARBA" id="ARBA00013187"/>
    </source>
</evidence>
<dbReference type="EMBL" id="JAROAV010000023">
    <property type="protein sequence ID" value="MDF8263894.1"/>
    <property type="molecule type" value="Genomic_DNA"/>
</dbReference>
<dbReference type="SUPFAM" id="SSF53383">
    <property type="entry name" value="PLP-dependent transferases"/>
    <property type="match status" value="1"/>
</dbReference>
<keyword evidence="16" id="KW-1185">Reference proteome</keyword>
<keyword evidence="6" id="KW-0808">Transferase</keyword>
<evidence type="ECO:0000256" key="10">
    <source>
        <dbReference type="ARBA" id="ARBA00033381"/>
    </source>
</evidence>
<evidence type="ECO:0000256" key="6">
    <source>
        <dbReference type="ARBA" id="ARBA00022679"/>
    </source>
</evidence>
<feature type="domain" description="Aminotransferase class I/classII large" evidence="14">
    <location>
        <begin position="39"/>
        <end position="383"/>
    </location>
</feature>
<comment type="cofactor">
    <cofactor evidence="1 12">
        <name>pyridoxal 5'-phosphate</name>
        <dbReference type="ChEBI" id="CHEBI:597326"/>
    </cofactor>
</comment>
<dbReference type="InterPro" id="IPR015424">
    <property type="entry name" value="PyrdxlP-dep_Trfase"/>
</dbReference>
<dbReference type="Gene3D" id="3.40.640.10">
    <property type="entry name" value="Type I PLP-dependent aspartate aminotransferase-like (Major domain)"/>
    <property type="match status" value="1"/>
</dbReference>
<evidence type="ECO:0000256" key="9">
    <source>
        <dbReference type="ARBA" id="ARBA00032610"/>
    </source>
</evidence>
<comment type="subunit">
    <text evidence="4">Homodimer.</text>
</comment>
<dbReference type="PANTHER" id="PTHR13693">
    <property type="entry name" value="CLASS II AMINOTRANSFERASE/8-AMINO-7-OXONONANOATE SYNTHASE"/>
    <property type="match status" value="1"/>
</dbReference>
<dbReference type="InterPro" id="IPR004839">
    <property type="entry name" value="Aminotransferase_I/II_large"/>
</dbReference>
<dbReference type="Pfam" id="PF00155">
    <property type="entry name" value="Aminotran_1_2"/>
    <property type="match status" value="1"/>
</dbReference>
<comment type="catalytic activity">
    <reaction evidence="11">
        <text>6-carboxyhexanoyl-[ACP] + L-alanine + H(+) = (8S)-8-amino-7-oxononanoate + holo-[ACP] + CO2</text>
        <dbReference type="Rhea" id="RHEA:42288"/>
        <dbReference type="Rhea" id="RHEA-COMP:9685"/>
        <dbReference type="Rhea" id="RHEA-COMP:9955"/>
        <dbReference type="ChEBI" id="CHEBI:15378"/>
        <dbReference type="ChEBI" id="CHEBI:16526"/>
        <dbReference type="ChEBI" id="CHEBI:57972"/>
        <dbReference type="ChEBI" id="CHEBI:64479"/>
        <dbReference type="ChEBI" id="CHEBI:78846"/>
        <dbReference type="ChEBI" id="CHEBI:149468"/>
        <dbReference type="EC" id="2.3.1.47"/>
    </reaction>
</comment>
<dbReference type="PROSITE" id="PS00599">
    <property type="entry name" value="AA_TRANSFER_CLASS_2"/>
    <property type="match status" value="1"/>
</dbReference>
<evidence type="ECO:0000313" key="15">
    <source>
        <dbReference type="EMBL" id="MDF8263894.1"/>
    </source>
</evidence>
<evidence type="ECO:0000256" key="12">
    <source>
        <dbReference type="RuleBase" id="RU003693"/>
    </source>
</evidence>
<evidence type="ECO:0000256" key="13">
    <source>
        <dbReference type="SAM" id="MobiDB-lite"/>
    </source>
</evidence>
<feature type="region of interest" description="Disordered" evidence="13">
    <location>
        <begin position="401"/>
        <end position="424"/>
    </location>
</feature>
<organism evidence="15 16">
    <name type="scientific">Luteipulveratus flavus</name>
    <dbReference type="NCBI Taxonomy" id="3031728"/>
    <lineage>
        <taxon>Bacteria</taxon>
        <taxon>Bacillati</taxon>
        <taxon>Actinomycetota</taxon>
        <taxon>Actinomycetes</taxon>
        <taxon>Micrococcales</taxon>
        <taxon>Dermacoccaceae</taxon>
        <taxon>Luteipulveratus</taxon>
    </lineage>
</organism>
<dbReference type="InterPro" id="IPR050087">
    <property type="entry name" value="AON_synthase_class-II"/>
</dbReference>
<protein>
    <recommendedName>
        <fullName evidence="5">8-amino-7-oxononanoate synthase</fullName>
        <ecNumber evidence="5">2.3.1.47</ecNumber>
    </recommendedName>
    <alternativeName>
        <fullName evidence="9">7-keto-8-amino-pelargonic acid synthase</fullName>
    </alternativeName>
    <alternativeName>
        <fullName evidence="10">8-amino-7-ketopelargonate synthase</fullName>
    </alternativeName>
</protein>
<dbReference type="PANTHER" id="PTHR13693:SF100">
    <property type="entry name" value="8-AMINO-7-OXONONANOATE SYNTHASE"/>
    <property type="match status" value="1"/>
</dbReference>
<evidence type="ECO:0000259" key="14">
    <source>
        <dbReference type="Pfam" id="PF00155"/>
    </source>
</evidence>
<proteinExistence type="inferred from homology"/>
<evidence type="ECO:0000256" key="8">
    <source>
        <dbReference type="ARBA" id="ARBA00022898"/>
    </source>
</evidence>
<evidence type="ECO:0000313" key="16">
    <source>
        <dbReference type="Proteomes" id="UP001528912"/>
    </source>
</evidence>
<gene>
    <name evidence="15" type="ORF">P4R38_06530</name>
</gene>
<dbReference type="EC" id="2.3.1.47" evidence="5"/>